<keyword evidence="8" id="KW-0764">Sulfate transport</keyword>
<keyword evidence="2" id="KW-0813">Transport</keyword>
<evidence type="ECO:0000256" key="3">
    <source>
        <dbReference type="ARBA" id="ARBA00022475"/>
    </source>
</evidence>
<proteinExistence type="predicted"/>
<keyword evidence="7 10" id="KW-1133">Transmembrane helix</keyword>
<dbReference type="InterPro" id="IPR050480">
    <property type="entry name" value="CysZ-like"/>
</dbReference>
<feature type="transmembrane region" description="Helical" evidence="10">
    <location>
        <begin position="69"/>
        <end position="90"/>
    </location>
</feature>
<protein>
    <submittedName>
        <fullName evidence="11">EI24 domain-containing protein</fullName>
    </submittedName>
</protein>
<evidence type="ECO:0000256" key="10">
    <source>
        <dbReference type="SAM" id="Phobius"/>
    </source>
</evidence>
<gene>
    <name evidence="11" type="ORF">ACFSRZ_02045</name>
</gene>
<evidence type="ECO:0000256" key="6">
    <source>
        <dbReference type="ARBA" id="ARBA00022692"/>
    </source>
</evidence>
<dbReference type="PANTHER" id="PTHR37468">
    <property type="entry name" value="SULFATE TRANSPORTER CYSZ"/>
    <property type="match status" value="1"/>
</dbReference>
<feature type="transmembrane region" description="Helical" evidence="10">
    <location>
        <begin position="27"/>
        <end position="49"/>
    </location>
</feature>
<dbReference type="EMBL" id="JBHULH010000001">
    <property type="protein sequence ID" value="MFD2566134.1"/>
    <property type="molecule type" value="Genomic_DNA"/>
</dbReference>
<dbReference type="RefSeq" id="WP_379664855.1">
    <property type="nucleotide sequence ID" value="NZ_JBHULH010000001.1"/>
</dbReference>
<dbReference type="Pfam" id="PF07264">
    <property type="entry name" value="EI24"/>
    <property type="match status" value="1"/>
</dbReference>
<keyword evidence="3" id="KW-1003">Cell membrane</keyword>
<evidence type="ECO:0000256" key="2">
    <source>
        <dbReference type="ARBA" id="ARBA00022448"/>
    </source>
</evidence>
<dbReference type="Proteomes" id="UP001597508">
    <property type="component" value="Unassembled WGS sequence"/>
</dbReference>
<feature type="transmembrane region" description="Helical" evidence="10">
    <location>
        <begin position="144"/>
        <end position="174"/>
    </location>
</feature>
<evidence type="ECO:0000313" key="12">
    <source>
        <dbReference type="Proteomes" id="UP001597508"/>
    </source>
</evidence>
<evidence type="ECO:0000256" key="8">
    <source>
        <dbReference type="ARBA" id="ARBA00023032"/>
    </source>
</evidence>
<evidence type="ECO:0000256" key="4">
    <source>
        <dbReference type="ARBA" id="ARBA00022519"/>
    </source>
</evidence>
<reference evidence="12" key="1">
    <citation type="journal article" date="2019" name="Int. J. Syst. Evol. Microbiol.">
        <title>The Global Catalogue of Microorganisms (GCM) 10K type strain sequencing project: providing services to taxonomists for standard genome sequencing and annotation.</title>
        <authorList>
            <consortium name="The Broad Institute Genomics Platform"/>
            <consortium name="The Broad Institute Genome Sequencing Center for Infectious Disease"/>
            <person name="Wu L."/>
            <person name="Ma J."/>
        </authorList>
    </citation>
    <scope>NUCLEOTIDE SEQUENCE [LARGE SCALE GENOMIC DNA]</scope>
    <source>
        <strain evidence="12">KCTC 52127</strain>
    </source>
</reference>
<comment type="caution">
    <text evidence="11">The sequence shown here is derived from an EMBL/GenBank/DDBJ whole genome shotgun (WGS) entry which is preliminary data.</text>
</comment>
<evidence type="ECO:0000256" key="9">
    <source>
        <dbReference type="ARBA" id="ARBA00023136"/>
    </source>
</evidence>
<keyword evidence="4" id="KW-0997">Cell inner membrane</keyword>
<evidence type="ECO:0000313" key="11">
    <source>
        <dbReference type="EMBL" id="MFD2566134.1"/>
    </source>
</evidence>
<evidence type="ECO:0000256" key="1">
    <source>
        <dbReference type="ARBA" id="ARBA00004141"/>
    </source>
</evidence>
<evidence type="ECO:0000256" key="5">
    <source>
        <dbReference type="ARBA" id="ARBA00022605"/>
    </source>
</evidence>
<keyword evidence="9 10" id="KW-0472">Membrane</keyword>
<accession>A0ABW5LPM7</accession>
<feature type="transmembrane region" description="Helical" evidence="10">
    <location>
        <begin position="209"/>
        <end position="230"/>
    </location>
</feature>
<name>A0ABW5LPM7_9FLAO</name>
<keyword evidence="6 10" id="KW-0812">Transmembrane</keyword>
<dbReference type="InterPro" id="IPR059112">
    <property type="entry name" value="CysZ/EI24"/>
</dbReference>
<comment type="subcellular location">
    <subcellularLocation>
        <location evidence="1">Membrane</location>
        <topology evidence="1">Multi-pass membrane protein</topology>
    </subcellularLocation>
</comment>
<keyword evidence="12" id="KW-1185">Reference proteome</keyword>
<dbReference type="PANTHER" id="PTHR37468:SF1">
    <property type="entry name" value="SULFATE TRANSPORTER CYSZ"/>
    <property type="match status" value="1"/>
</dbReference>
<keyword evidence="5" id="KW-0028">Amino-acid biosynthesis</keyword>
<sequence>MIQGITKGVQAYFGAFQLISKLKLWRFFVVPMIISVITAIVIGGLSYAFSDNIGGYIASFWSWEFGKETFTTISTVFGGLIIVVLGFLLFKHIVLALSAPFMGPVSKKIEEHIIGKEAQATESSSFELLIRGIRISLRNLIRELILTLPILLIGLIPVIGIFSTILLFLMQAYFAGFGNMDYTLERHFNYTDSVKFVKRNRGLATGNGVIFMLFLLIPVVGVILVLPLSVTAATEITVKRIQQD</sequence>
<organism evidence="11 12">
    <name type="scientific">Pseudotenacibaculum haliotis</name>
    <dbReference type="NCBI Taxonomy" id="1862138"/>
    <lineage>
        <taxon>Bacteria</taxon>
        <taxon>Pseudomonadati</taxon>
        <taxon>Bacteroidota</taxon>
        <taxon>Flavobacteriia</taxon>
        <taxon>Flavobacteriales</taxon>
        <taxon>Flavobacteriaceae</taxon>
        <taxon>Pseudotenacibaculum</taxon>
    </lineage>
</organism>
<evidence type="ECO:0000256" key="7">
    <source>
        <dbReference type="ARBA" id="ARBA00022989"/>
    </source>
</evidence>